<dbReference type="GO" id="GO:0007165">
    <property type="term" value="P:signal transduction"/>
    <property type="evidence" value="ECO:0007669"/>
    <property type="project" value="InterPro"/>
</dbReference>
<accession>A0AA48KEK0</accession>
<keyword evidence="3" id="KW-1185">Reference proteome</keyword>
<dbReference type="Proteomes" id="UP001228113">
    <property type="component" value="Chromosome"/>
</dbReference>
<organism evidence="2 3">
    <name type="scientific">Mesoterricola sediminis</name>
    <dbReference type="NCBI Taxonomy" id="2927980"/>
    <lineage>
        <taxon>Bacteria</taxon>
        <taxon>Pseudomonadati</taxon>
        <taxon>Acidobacteriota</taxon>
        <taxon>Holophagae</taxon>
        <taxon>Holophagales</taxon>
        <taxon>Holophagaceae</taxon>
        <taxon>Mesoterricola</taxon>
    </lineage>
</organism>
<feature type="domain" description="CheW-like" evidence="1">
    <location>
        <begin position="23"/>
        <end position="167"/>
    </location>
</feature>
<dbReference type="EMBL" id="AP027081">
    <property type="protein sequence ID" value="BDU75533.1"/>
    <property type="molecule type" value="Genomic_DNA"/>
</dbReference>
<dbReference type="PANTHER" id="PTHR22617">
    <property type="entry name" value="CHEMOTAXIS SENSOR HISTIDINE KINASE-RELATED"/>
    <property type="match status" value="1"/>
</dbReference>
<evidence type="ECO:0000313" key="3">
    <source>
        <dbReference type="Proteomes" id="UP001228113"/>
    </source>
</evidence>
<evidence type="ECO:0000259" key="1">
    <source>
        <dbReference type="PROSITE" id="PS50851"/>
    </source>
</evidence>
<dbReference type="PROSITE" id="PS50851">
    <property type="entry name" value="CHEW"/>
    <property type="match status" value="1"/>
</dbReference>
<dbReference type="InterPro" id="IPR002545">
    <property type="entry name" value="CheW-lke_dom"/>
</dbReference>
<dbReference type="KEGG" id="msea:METESE_04910"/>
<dbReference type="Gene3D" id="2.30.30.40">
    <property type="entry name" value="SH3 Domains"/>
    <property type="match status" value="1"/>
</dbReference>
<dbReference type="GO" id="GO:0005829">
    <property type="term" value="C:cytosol"/>
    <property type="evidence" value="ECO:0007669"/>
    <property type="project" value="TreeGrafter"/>
</dbReference>
<dbReference type="Gene3D" id="2.40.50.180">
    <property type="entry name" value="CheA-289, Domain 4"/>
    <property type="match status" value="1"/>
</dbReference>
<name>A0AA48KEK0_9BACT</name>
<sequence>MDAPMRLDKRSRSQAAQEASVPKTQYLAFDLGGEAFAMEIRFIKEVLQYGALTAVPLMPAFIRGVINLRGAVVPVVDLSVRFGRPPTGIARRTCVVILEVPSPEGPVELGVMVDHVSEVLDIPETDIDPAPGFGSALRSEFLAGIGKVGGRFVILLDVGHVLSIEEMAALAAPGAEAPALA</sequence>
<gene>
    <name evidence="2" type="ORF">METESE_04910</name>
</gene>
<evidence type="ECO:0000313" key="2">
    <source>
        <dbReference type="EMBL" id="BDU75533.1"/>
    </source>
</evidence>
<dbReference type="Pfam" id="PF01584">
    <property type="entry name" value="CheW"/>
    <property type="match status" value="1"/>
</dbReference>
<dbReference type="SUPFAM" id="SSF50341">
    <property type="entry name" value="CheW-like"/>
    <property type="match status" value="1"/>
</dbReference>
<dbReference type="SMART" id="SM00260">
    <property type="entry name" value="CheW"/>
    <property type="match status" value="1"/>
</dbReference>
<dbReference type="InterPro" id="IPR039315">
    <property type="entry name" value="CheW"/>
</dbReference>
<proteinExistence type="predicted"/>
<dbReference type="InterPro" id="IPR036061">
    <property type="entry name" value="CheW-like_dom_sf"/>
</dbReference>
<dbReference type="AlphaFoldDB" id="A0AA48KEK0"/>
<dbReference type="PANTHER" id="PTHR22617:SF41">
    <property type="entry name" value="CHEMOTAXIS SIGNAL TRANSDUCTION SYSTEM ADAPTOR PROTEIN CHEW"/>
    <property type="match status" value="1"/>
</dbReference>
<dbReference type="GO" id="GO:0006935">
    <property type="term" value="P:chemotaxis"/>
    <property type="evidence" value="ECO:0007669"/>
    <property type="project" value="InterPro"/>
</dbReference>
<protein>
    <submittedName>
        <fullName evidence="2">Chemotaxis protein CheW</fullName>
    </submittedName>
</protein>
<reference evidence="2" key="1">
    <citation type="journal article" date="2023" name="Int. J. Syst. Evol. Microbiol.">
        <title>Mesoterricola silvestris gen. nov., sp. nov., Mesoterricola sediminis sp. nov., Geothrix oryzae sp. nov., Geothrix edaphica sp. nov., Geothrix rubra sp. nov., and Geothrix limicola sp. nov., six novel members of Acidobacteriota isolated from soils.</title>
        <authorList>
            <person name="Itoh H."/>
            <person name="Sugisawa Y."/>
            <person name="Mise K."/>
            <person name="Xu Z."/>
            <person name="Kuniyasu M."/>
            <person name="Ushijima N."/>
            <person name="Kawano K."/>
            <person name="Kobayashi E."/>
            <person name="Shiratori Y."/>
            <person name="Masuda Y."/>
            <person name="Senoo K."/>
        </authorList>
    </citation>
    <scope>NUCLEOTIDE SEQUENCE</scope>
    <source>
        <strain evidence="2">W786</strain>
    </source>
</reference>